<proteinExistence type="predicted"/>
<dbReference type="Pfam" id="PF25856">
    <property type="entry name" value="MPN635_N"/>
    <property type="match status" value="1"/>
</dbReference>
<reference evidence="2 3" key="1">
    <citation type="submission" date="2020-07" db="EMBL/GenBank/DDBJ databases">
        <title>Thermogemmata thermophila gen. nov., sp. nov., a novel moderate thermophilic planctomycete from a Kamchatka hot spring.</title>
        <authorList>
            <person name="Elcheninov A.G."/>
            <person name="Podosokorskaya O.A."/>
            <person name="Kovaleva O.L."/>
            <person name="Novikov A."/>
            <person name="Bonch-Osmolovskaya E.A."/>
            <person name="Toshchakov S.V."/>
            <person name="Kublanov I.V."/>
        </authorList>
    </citation>
    <scope>NUCLEOTIDE SEQUENCE [LARGE SCALE GENOMIC DNA]</scope>
    <source>
        <strain evidence="2 3">2918</strain>
    </source>
</reference>
<feature type="domain" description="MPN635 N-terminal" evidence="1">
    <location>
        <begin position="153"/>
        <end position="245"/>
    </location>
</feature>
<keyword evidence="2" id="KW-0067">ATP-binding</keyword>
<comment type="caution">
    <text evidence="2">The sequence shown here is derived from an EMBL/GenBank/DDBJ whole genome shotgun (WGS) entry which is preliminary data.</text>
</comment>
<dbReference type="GO" id="GO:0005524">
    <property type="term" value="F:ATP binding"/>
    <property type="evidence" value="ECO:0007669"/>
    <property type="project" value="UniProtKB-KW"/>
</dbReference>
<dbReference type="AlphaFoldDB" id="A0A7V8VG97"/>
<evidence type="ECO:0000259" key="1">
    <source>
        <dbReference type="Pfam" id="PF25856"/>
    </source>
</evidence>
<dbReference type="SUPFAM" id="SSF55874">
    <property type="entry name" value="ATPase domain of HSP90 chaperone/DNA topoisomerase II/histidine kinase"/>
    <property type="match status" value="1"/>
</dbReference>
<evidence type="ECO:0000313" key="2">
    <source>
        <dbReference type="EMBL" id="MBA2227495.1"/>
    </source>
</evidence>
<organism evidence="2 3">
    <name type="scientific">Thermogemmata fonticola</name>
    <dbReference type="NCBI Taxonomy" id="2755323"/>
    <lineage>
        <taxon>Bacteria</taxon>
        <taxon>Pseudomonadati</taxon>
        <taxon>Planctomycetota</taxon>
        <taxon>Planctomycetia</taxon>
        <taxon>Gemmatales</taxon>
        <taxon>Gemmataceae</taxon>
        <taxon>Thermogemmata</taxon>
    </lineage>
</organism>
<keyword evidence="2" id="KW-0547">Nucleotide-binding</keyword>
<evidence type="ECO:0000313" key="3">
    <source>
        <dbReference type="Proteomes" id="UP000542342"/>
    </source>
</evidence>
<keyword evidence="3" id="KW-1185">Reference proteome</keyword>
<dbReference type="Proteomes" id="UP000542342">
    <property type="component" value="Unassembled WGS sequence"/>
</dbReference>
<name>A0A7V8VG97_9BACT</name>
<protein>
    <submittedName>
        <fullName evidence="2">ATP-binding protein</fullName>
    </submittedName>
</protein>
<dbReference type="InterPro" id="IPR036890">
    <property type="entry name" value="HATPase_C_sf"/>
</dbReference>
<dbReference type="InterPro" id="IPR058987">
    <property type="entry name" value="MPN635_N"/>
</dbReference>
<accession>A0A7V8VG97</accession>
<dbReference type="EMBL" id="JACEFB010000015">
    <property type="protein sequence ID" value="MBA2227495.1"/>
    <property type="molecule type" value="Genomic_DNA"/>
</dbReference>
<sequence length="462" mass="52804">MAIRTFDLNIVEVLENWEVEHALREVIANALDEQVISQTAEIEIFKDSQGAWHIRDFGRGLKIEHFTLNENEEKLNALSGVIGKFGVGLKDALATFHRRGIGVLIRSPFGTFRLRQEHKHGFSDIVTLHVEYDDSPNNMHGTEFILHGVTDVDMAKAKSLFLRFSNEEILETTTYGQILRRKEGSAARIYILGVFASEEPNFLFSYNITSLTDSMKKKLNRERLNVGRTTYADRVKAILKSAKSKTIEDILVDQVEKRATGDQSDEMGWIEISQMALNLMHQRRKVVYFTEQEVQSMPNILDNAKLDGYEVIVITDQQKSKLQSQIEAGGLRVRILEEYVREYNDSFEYKFVDLHQLTPEERRIYDFTPKILALVGLTPDRVPPIRISETMRVTTDDTEGIWDPSIHAIVIRRRKLSSLRDYAATLLHEVAHATTNTVDATREFERVLTDYLGQTSVAAIGN</sequence>
<gene>
    <name evidence="2" type="ORF">H0921_15150</name>
</gene>
<dbReference type="RefSeq" id="WP_194539363.1">
    <property type="nucleotide sequence ID" value="NZ_JACEFB010000015.1"/>
</dbReference>